<feature type="region of interest" description="Disordered" evidence="1">
    <location>
        <begin position="15"/>
        <end position="47"/>
    </location>
</feature>
<proteinExistence type="predicted"/>
<keyword evidence="2" id="KW-0812">Transmembrane</keyword>
<evidence type="ECO:0000256" key="1">
    <source>
        <dbReference type="SAM" id="MobiDB-lite"/>
    </source>
</evidence>
<feature type="transmembrane region" description="Helical" evidence="2">
    <location>
        <begin position="212"/>
        <end position="237"/>
    </location>
</feature>
<dbReference type="HOGENOM" id="CLU_883176_0_0_1"/>
<protein>
    <submittedName>
        <fullName evidence="3">Uncharacterized protein</fullName>
    </submittedName>
</protein>
<sequence length="315" mass="33311">MPGPLAIRHYTRLSTDFDTGDQDGRGGPSIPQRKQSFSGARTRPRADTAGATIVEGNEAGAGADIGATSKALILLVGHVGGVFCLIAILVLLVVPRLRWIDASWTVYFRGALTTLTGLTGSVSCHKVTATVAVSSLPTLPPVATSSHPPNVGVSRYDAARSKYEGTTRRPTTMTTAPAVSDLKIQSALSSHSFTAFPSPSSAAGEGGGGRDLAYYLLGYTEIICSAAAVFLATLTFTDPTTPQDWDARGARVEWKDAYGFGLLAICTAWILALALHAYVVVRFRHTLAFLHDQTRQATRASVDMLTSMAGPSTPW</sequence>
<keyword evidence="2" id="KW-1133">Transmembrane helix</keyword>
<reference evidence="3 4" key="1">
    <citation type="journal article" date="2013" name="Plant Cell">
        <title>The transition from a phytopathogenic smut ancestor to an anamorphic biocontrol agent deciphered by comparative whole-genome analysis.</title>
        <authorList>
            <person name="Lefebvre F."/>
            <person name="Joly D.L."/>
            <person name="Labbe C."/>
            <person name="Teichmann B."/>
            <person name="Linning R."/>
            <person name="Belzile F."/>
            <person name="Bakkeren G."/>
            <person name="Belanger R.R."/>
        </authorList>
    </citation>
    <scope>NUCLEOTIDE SEQUENCE [LARGE SCALE GENOMIC DNA]</scope>
    <source>
        <strain evidence="3 4">PF-1</strain>
    </source>
</reference>
<evidence type="ECO:0000313" key="4">
    <source>
        <dbReference type="Proteomes" id="UP000053664"/>
    </source>
</evidence>
<dbReference type="GeneID" id="19316991"/>
<gene>
    <name evidence="3" type="ORF">PFL1_02878</name>
</gene>
<dbReference type="eggNOG" id="ENOG502REAM">
    <property type="taxonomic scope" value="Eukaryota"/>
</dbReference>
<name>A0A061HAL1_9BASI</name>
<evidence type="ECO:0000313" key="3">
    <source>
        <dbReference type="EMBL" id="EPQ29658.1"/>
    </source>
</evidence>
<dbReference type="AlphaFoldDB" id="A0A061HAL1"/>
<feature type="transmembrane region" description="Helical" evidence="2">
    <location>
        <begin position="257"/>
        <end position="281"/>
    </location>
</feature>
<organism evidence="3 4">
    <name type="scientific">Pseudozyma flocculosa PF-1</name>
    <dbReference type="NCBI Taxonomy" id="1277687"/>
    <lineage>
        <taxon>Eukaryota</taxon>
        <taxon>Fungi</taxon>
        <taxon>Dikarya</taxon>
        <taxon>Basidiomycota</taxon>
        <taxon>Ustilaginomycotina</taxon>
        <taxon>Ustilaginomycetes</taxon>
        <taxon>Ustilaginales</taxon>
        <taxon>Ustilaginaceae</taxon>
        <taxon>Pseudozyma</taxon>
    </lineage>
</organism>
<keyword evidence="2" id="KW-0472">Membrane</keyword>
<dbReference type="RefSeq" id="XP_007878582.1">
    <property type="nucleotide sequence ID" value="XM_007880391.1"/>
</dbReference>
<dbReference type="Proteomes" id="UP000053664">
    <property type="component" value="Unassembled WGS sequence"/>
</dbReference>
<accession>A0A061HAL1</accession>
<evidence type="ECO:0000256" key="2">
    <source>
        <dbReference type="SAM" id="Phobius"/>
    </source>
</evidence>
<dbReference type="KEGG" id="pfp:PFL1_02878"/>
<dbReference type="EMBL" id="KE361630">
    <property type="protein sequence ID" value="EPQ29658.1"/>
    <property type="molecule type" value="Genomic_DNA"/>
</dbReference>
<feature type="transmembrane region" description="Helical" evidence="2">
    <location>
        <begin position="71"/>
        <end position="94"/>
    </location>
</feature>